<dbReference type="SUPFAM" id="SSF52047">
    <property type="entry name" value="RNI-like"/>
    <property type="match status" value="1"/>
</dbReference>
<gene>
    <name evidence="3" type="ORF">FH972_000229</name>
</gene>
<dbReference type="InterPro" id="IPR032675">
    <property type="entry name" value="LRR_dom_sf"/>
</dbReference>
<dbReference type="PANTHER" id="PTHR31900:SF30">
    <property type="entry name" value="SUPERFAMILY PROTEIN, PUTATIVE-RELATED"/>
    <property type="match status" value="1"/>
</dbReference>
<protein>
    <recommendedName>
        <fullName evidence="2">F-box domain-containing protein</fullName>
    </recommendedName>
</protein>
<dbReference type="InterPro" id="IPR006566">
    <property type="entry name" value="FBD"/>
</dbReference>
<evidence type="ECO:0000313" key="3">
    <source>
        <dbReference type="EMBL" id="KAE7995435.1"/>
    </source>
</evidence>
<dbReference type="SMART" id="SM00579">
    <property type="entry name" value="FBD"/>
    <property type="match status" value="1"/>
</dbReference>
<accession>A0A5N6Q884</accession>
<sequence length="378" mass="43283">MEANSLIQNPQKKQRLNEEHDIDGNSRCLSNLPEEVLLHILSLLPTKDAARTSEVSKRWEYLWASMPNLVFDGSLPAMRTICFSNLNILTIKDVTFSDEYLTRQLFSGPPLLEKLDILDCSWGDLKVVTISAPKLHSLRIHEFQRPKSRNGDVCRVKIFAESLKEFYYFGVFSDYCLYKSFSLEKAKIYTYPNPSKQIAHRMYKLLKGLSNVQFLGLSCAVIKALIYVTELLHRMPMFKNLMDLKFNGSPVDLDCTALLTLLQKSPCLRTLNFFGGINLSKDDRVLNSMPPCFLSHLKCIKVDRFRGDKGELFAVKTLLKNAIVLDEIVITCSENFARNSEKQEKVYKELIKFPKRSRNCKIVLEQALPGALTLEKSH</sequence>
<evidence type="ECO:0000256" key="1">
    <source>
        <dbReference type="SAM" id="MobiDB-lite"/>
    </source>
</evidence>
<dbReference type="AlphaFoldDB" id="A0A5N6Q884"/>
<dbReference type="InterPro" id="IPR036047">
    <property type="entry name" value="F-box-like_dom_sf"/>
</dbReference>
<dbReference type="EMBL" id="CM017321">
    <property type="protein sequence ID" value="KAE7995435.1"/>
    <property type="molecule type" value="Genomic_DNA"/>
</dbReference>
<feature type="domain" description="F-box" evidence="2">
    <location>
        <begin position="26"/>
        <end position="74"/>
    </location>
</feature>
<dbReference type="PANTHER" id="PTHR31900">
    <property type="entry name" value="F-BOX/RNI SUPERFAMILY PROTEIN-RELATED"/>
    <property type="match status" value="1"/>
</dbReference>
<dbReference type="PROSITE" id="PS50181">
    <property type="entry name" value="FBOX"/>
    <property type="match status" value="1"/>
</dbReference>
<evidence type="ECO:0000259" key="2">
    <source>
        <dbReference type="PROSITE" id="PS50181"/>
    </source>
</evidence>
<keyword evidence="4" id="KW-1185">Reference proteome</keyword>
<dbReference type="Pfam" id="PF00646">
    <property type="entry name" value="F-box"/>
    <property type="match status" value="1"/>
</dbReference>
<proteinExistence type="predicted"/>
<dbReference type="SMART" id="SM00256">
    <property type="entry name" value="FBOX"/>
    <property type="match status" value="1"/>
</dbReference>
<evidence type="ECO:0000313" key="4">
    <source>
        <dbReference type="Proteomes" id="UP000327013"/>
    </source>
</evidence>
<dbReference type="Gene3D" id="1.20.1280.50">
    <property type="match status" value="1"/>
</dbReference>
<dbReference type="InterPro" id="IPR001810">
    <property type="entry name" value="F-box_dom"/>
</dbReference>
<organism evidence="3 4">
    <name type="scientific">Carpinus fangiana</name>
    <dbReference type="NCBI Taxonomy" id="176857"/>
    <lineage>
        <taxon>Eukaryota</taxon>
        <taxon>Viridiplantae</taxon>
        <taxon>Streptophyta</taxon>
        <taxon>Embryophyta</taxon>
        <taxon>Tracheophyta</taxon>
        <taxon>Spermatophyta</taxon>
        <taxon>Magnoliopsida</taxon>
        <taxon>eudicotyledons</taxon>
        <taxon>Gunneridae</taxon>
        <taxon>Pentapetalae</taxon>
        <taxon>rosids</taxon>
        <taxon>fabids</taxon>
        <taxon>Fagales</taxon>
        <taxon>Betulaceae</taxon>
        <taxon>Carpinus</taxon>
    </lineage>
</organism>
<dbReference type="Gene3D" id="3.80.10.10">
    <property type="entry name" value="Ribonuclease Inhibitor"/>
    <property type="match status" value="1"/>
</dbReference>
<dbReference type="InterPro" id="IPR050232">
    <property type="entry name" value="FBL13/AtMIF1-like"/>
</dbReference>
<reference evidence="3 4" key="1">
    <citation type="submission" date="2019-06" db="EMBL/GenBank/DDBJ databases">
        <title>A chromosomal-level reference genome of Carpinus fangiana (Coryloideae, Betulaceae).</title>
        <authorList>
            <person name="Yang X."/>
            <person name="Wang Z."/>
            <person name="Zhang L."/>
            <person name="Hao G."/>
            <person name="Liu J."/>
            <person name="Yang Y."/>
        </authorList>
    </citation>
    <scope>NUCLEOTIDE SEQUENCE [LARGE SCALE GENOMIC DNA]</scope>
    <source>
        <strain evidence="3">Cfa_2016G</strain>
        <tissue evidence="3">Leaf</tissue>
    </source>
</reference>
<feature type="compositionally biased region" description="Polar residues" evidence="1">
    <location>
        <begin position="1"/>
        <end position="11"/>
    </location>
</feature>
<feature type="region of interest" description="Disordered" evidence="1">
    <location>
        <begin position="1"/>
        <end position="20"/>
    </location>
</feature>
<dbReference type="CDD" id="cd22160">
    <property type="entry name" value="F-box_AtFBL13-like"/>
    <property type="match status" value="1"/>
</dbReference>
<dbReference type="Proteomes" id="UP000327013">
    <property type="component" value="Chromosome 1"/>
</dbReference>
<dbReference type="SUPFAM" id="SSF81383">
    <property type="entry name" value="F-box domain"/>
    <property type="match status" value="1"/>
</dbReference>
<name>A0A5N6Q884_9ROSI</name>
<dbReference type="InterPro" id="IPR053781">
    <property type="entry name" value="F-box_AtFBL13-like"/>
</dbReference>
<dbReference type="OrthoDB" id="1224288at2759"/>
<dbReference type="Pfam" id="PF08387">
    <property type="entry name" value="FBD"/>
    <property type="match status" value="1"/>
</dbReference>